<dbReference type="EMBL" id="JAGFNK010000328">
    <property type="protein sequence ID" value="KAI9452708.1"/>
    <property type="molecule type" value="Genomic_DNA"/>
</dbReference>
<proteinExistence type="predicted"/>
<name>A0ACC0TY30_9AGAM</name>
<protein>
    <submittedName>
        <fullName evidence="1">Uncharacterized protein</fullName>
    </submittedName>
</protein>
<reference evidence="1" key="1">
    <citation type="submission" date="2021-03" db="EMBL/GenBank/DDBJ databases">
        <title>Evolutionary priming and transition to the ectomycorrhizal habit in an iconic lineage of mushroom-forming fungi: is preadaptation a requirement?</title>
        <authorList>
            <consortium name="DOE Joint Genome Institute"/>
            <person name="Looney B.P."/>
            <person name="Miyauchi S."/>
            <person name="Morin E."/>
            <person name="Drula E."/>
            <person name="Courty P.E."/>
            <person name="Chicoki N."/>
            <person name="Fauchery L."/>
            <person name="Kohler A."/>
            <person name="Kuo A."/>
            <person name="LaButti K."/>
            <person name="Pangilinan J."/>
            <person name="Lipzen A."/>
            <person name="Riley R."/>
            <person name="Andreopoulos W."/>
            <person name="He G."/>
            <person name="Johnson J."/>
            <person name="Barry K.W."/>
            <person name="Grigoriev I.V."/>
            <person name="Nagy L."/>
            <person name="Hibbett D."/>
            <person name="Henrissat B."/>
            <person name="Matheny P.B."/>
            <person name="Labbe J."/>
            <person name="Martin A.F."/>
        </authorList>
    </citation>
    <scope>NUCLEOTIDE SEQUENCE</scope>
    <source>
        <strain evidence="1">BPL698</strain>
    </source>
</reference>
<accession>A0ACC0TY30</accession>
<evidence type="ECO:0000313" key="2">
    <source>
        <dbReference type="Proteomes" id="UP001207468"/>
    </source>
</evidence>
<sequence>MVFLLTSAPHYLPSQLYSVPPHPVQDPSERQKYIGMLTSRNADVPRALVRDMYTKSWSAFDRLVSVIPLGGAISLDDKLFSFWLLQGDSHPLSHMEGIFRFETGVKVNEFHDLRANPRYLVESQVLSFRVRWARMTSIGALGATVGRAQGNTSLVTSIAVGLAAVPVRSVAVSAFPFAAAISVPPAPLSLLPLTPASVLRRLYPCLTHHLPHLCLRTRTHQLRLFCHSLTHCHRLPLPTPLCYCFRHPPSRRLTHLTTMYSDQTMRAAAYPVCSGRMARSQ</sequence>
<comment type="caution">
    <text evidence="1">The sequence shown here is derived from an EMBL/GenBank/DDBJ whole genome shotgun (WGS) entry which is preliminary data.</text>
</comment>
<keyword evidence="2" id="KW-1185">Reference proteome</keyword>
<organism evidence="1 2">
    <name type="scientific">Russula earlei</name>
    <dbReference type="NCBI Taxonomy" id="71964"/>
    <lineage>
        <taxon>Eukaryota</taxon>
        <taxon>Fungi</taxon>
        <taxon>Dikarya</taxon>
        <taxon>Basidiomycota</taxon>
        <taxon>Agaricomycotina</taxon>
        <taxon>Agaricomycetes</taxon>
        <taxon>Russulales</taxon>
        <taxon>Russulaceae</taxon>
        <taxon>Russula</taxon>
    </lineage>
</organism>
<evidence type="ECO:0000313" key="1">
    <source>
        <dbReference type="EMBL" id="KAI9452708.1"/>
    </source>
</evidence>
<gene>
    <name evidence="1" type="ORF">F5148DRAFT_497763</name>
</gene>
<dbReference type="Proteomes" id="UP001207468">
    <property type="component" value="Unassembled WGS sequence"/>
</dbReference>